<name>A0A5C7A100_9GAMM</name>
<protein>
    <submittedName>
        <fullName evidence="2">Uncharacterized protein</fullName>
    </submittedName>
</protein>
<organism evidence="2 3">
    <name type="scientific">Psychrobacter frigidicola</name>
    <dbReference type="NCBI Taxonomy" id="45611"/>
    <lineage>
        <taxon>Bacteria</taxon>
        <taxon>Pseudomonadati</taxon>
        <taxon>Pseudomonadota</taxon>
        <taxon>Gammaproteobacteria</taxon>
        <taxon>Moraxellales</taxon>
        <taxon>Moraxellaceae</taxon>
        <taxon>Psychrobacter</taxon>
    </lineage>
</organism>
<proteinExistence type="predicted"/>
<sequence length="282" mass="30486">MKLNILTTAILTSGLAMFASSANAGMKTDGHGNVGYGSYDECAAAVKDGSAKFYTPYTYQKPMRRAGEASVKKMRLSEVMIPQNVVSSNNLSTSQYTAGACDLGVGQSNGRYGVSGALVGKYVPIAADMPVNVYMDKSGTPIRLSMQQCDNHFGDKFPTPVNSDVDTIEEVEAPDAQIAIAEERRVEPVIVETKRIVRPAQYRVKEVIIAPEDQVKRINTATGTAIAVETGINRGIIVGQEADEDIVDNTEIDQTFPVIRVPSNKLQKRLVDSNTGDYVITE</sequence>
<dbReference type="RefSeq" id="WP_147223603.1">
    <property type="nucleotide sequence ID" value="NZ_CAJGYY010000001.1"/>
</dbReference>
<reference evidence="2 3" key="1">
    <citation type="submission" date="2019-08" db="EMBL/GenBank/DDBJ databases">
        <title>Genome sequence of Psychrobacter frigidicola ACAM304 (type strain).</title>
        <authorList>
            <person name="Bowman J.P."/>
        </authorList>
    </citation>
    <scope>NUCLEOTIDE SEQUENCE [LARGE SCALE GENOMIC DNA]</scope>
    <source>
        <strain evidence="2 3">ACAM 304</strain>
    </source>
</reference>
<keyword evidence="1" id="KW-0732">Signal</keyword>
<gene>
    <name evidence="2" type="ORF">ES754_07655</name>
</gene>
<dbReference type="EMBL" id="VORZ01000002">
    <property type="protein sequence ID" value="TXD96896.1"/>
    <property type="molecule type" value="Genomic_DNA"/>
</dbReference>
<accession>A0A5C7A100</accession>
<feature type="chain" id="PRO_5023076216" evidence="1">
    <location>
        <begin position="25"/>
        <end position="282"/>
    </location>
</feature>
<dbReference type="AlphaFoldDB" id="A0A5C7A100"/>
<evidence type="ECO:0000313" key="3">
    <source>
        <dbReference type="Proteomes" id="UP000321903"/>
    </source>
</evidence>
<dbReference type="OrthoDB" id="6655967at2"/>
<feature type="signal peptide" evidence="1">
    <location>
        <begin position="1"/>
        <end position="24"/>
    </location>
</feature>
<comment type="caution">
    <text evidence="2">The sequence shown here is derived from an EMBL/GenBank/DDBJ whole genome shotgun (WGS) entry which is preliminary data.</text>
</comment>
<evidence type="ECO:0000313" key="2">
    <source>
        <dbReference type="EMBL" id="TXD96896.1"/>
    </source>
</evidence>
<evidence type="ECO:0000256" key="1">
    <source>
        <dbReference type="SAM" id="SignalP"/>
    </source>
</evidence>
<keyword evidence="3" id="KW-1185">Reference proteome</keyword>
<dbReference type="Proteomes" id="UP000321903">
    <property type="component" value="Unassembled WGS sequence"/>
</dbReference>